<keyword evidence="5" id="KW-0238">DNA-binding</keyword>
<dbReference type="SUPFAM" id="SSF46689">
    <property type="entry name" value="Homeodomain-like"/>
    <property type="match status" value="1"/>
</dbReference>
<dbReference type="InterPro" id="IPR036890">
    <property type="entry name" value="HATPase_C_sf"/>
</dbReference>
<dbReference type="Pfam" id="PF00512">
    <property type="entry name" value="HisKA"/>
    <property type="match status" value="1"/>
</dbReference>
<dbReference type="InterPro" id="IPR009057">
    <property type="entry name" value="Homeodomain-like_sf"/>
</dbReference>
<dbReference type="SMART" id="SM00388">
    <property type="entry name" value="HisKA"/>
    <property type="match status" value="1"/>
</dbReference>
<dbReference type="SUPFAM" id="SSF52172">
    <property type="entry name" value="CheY-like"/>
    <property type="match status" value="1"/>
</dbReference>
<dbReference type="InterPro" id="IPR003661">
    <property type="entry name" value="HisK_dim/P_dom"/>
</dbReference>
<dbReference type="Gene3D" id="3.30.565.10">
    <property type="entry name" value="Histidine kinase-like ATPase, C-terminal domain"/>
    <property type="match status" value="1"/>
</dbReference>
<dbReference type="InterPro" id="IPR011006">
    <property type="entry name" value="CheY-like_superfamily"/>
</dbReference>
<dbReference type="InterPro" id="IPR003594">
    <property type="entry name" value="HATPase_dom"/>
</dbReference>
<dbReference type="PROSITE" id="PS50110">
    <property type="entry name" value="RESPONSE_REGULATORY"/>
    <property type="match status" value="1"/>
</dbReference>
<dbReference type="CDD" id="cd00075">
    <property type="entry name" value="HATPase"/>
    <property type="match status" value="1"/>
</dbReference>
<name>A0ABV5FF73_9FLAO</name>
<dbReference type="InterPro" id="IPR018062">
    <property type="entry name" value="HTH_AraC-typ_CS"/>
</dbReference>
<dbReference type="PROSITE" id="PS00041">
    <property type="entry name" value="HTH_ARAC_FAMILY_1"/>
    <property type="match status" value="1"/>
</dbReference>
<evidence type="ECO:0000256" key="1">
    <source>
        <dbReference type="ARBA" id="ARBA00000085"/>
    </source>
</evidence>
<dbReference type="SMART" id="SM00387">
    <property type="entry name" value="HATPase_c"/>
    <property type="match status" value="1"/>
</dbReference>
<dbReference type="CDD" id="cd17574">
    <property type="entry name" value="REC_OmpR"/>
    <property type="match status" value="1"/>
</dbReference>
<evidence type="ECO:0000256" key="2">
    <source>
        <dbReference type="ARBA" id="ARBA00012438"/>
    </source>
</evidence>
<comment type="catalytic activity">
    <reaction evidence="1">
        <text>ATP + protein L-histidine = ADP + protein N-phospho-L-histidine.</text>
        <dbReference type="EC" id="2.7.13.3"/>
    </reaction>
</comment>
<proteinExistence type="predicted"/>
<dbReference type="Pfam" id="PF02518">
    <property type="entry name" value="HATPase_c"/>
    <property type="match status" value="1"/>
</dbReference>
<keyword evidence="8" id="KW-0732">Signal</keyword>
<dbReference type="Pfam" id="PF07494">
    <property type="entry name" value="Reg_prop"/>
    <property type="match status" value="4"/>
</dbReference>
<dbReference type="InterPro" id="IPR004358">
    <property type="entry name" value="Sig_transdc_His_kin-like_C"/>
</dbReference>
<evidence type="ECO:0000256" key="5">
    <source>
        <dbReference type="ARBA" id="ARBA00023125"/>
    </source>
</evidence>
<keyword evidence="6" id="KW-0804">Transcription</keyword>
<dbReference type="SUPFAM" id="SSF47384">
    <property type="entry name" value="Homodimeric domain of signal transducing histidine kinase"/>
    <property type="match status" value="1"/>
</dbReference>
<dbReference type="EMBL" id="JBHMFC010000103">
    <property type="protein sequence ID" value="MFB9058112.1"/>
    <property type="molecule type" value="Genomic_DNA"/>
</dbReference>
<dbReference type="SMART" id="SM00342">
    <property type="entry name" value="HTH_ARAC"/>
    <property type="match status" value="1"/>
</dbReference>
<keyword evidence="3 7" id="KW-0597">Phosphoprotein</keyword>
<dbReference type="Proteomes" id="UP001589585">
    <property type="component" value="Unassembled WGS sequence"/>
</dbReference>
<feature type="domain" description="Histidine kinase" evidence="10">
    <location>
        <begin position="827"/>
        <end position="1046"/>
    </location>
</feature>
<accession>A0ABV5FF73</accession>
<dbReference type="InterPro" id="IPR018060">
    <property type="entry name" value="HTH_AraC"/>
</dbReference>
<dbReference type="InterPro" id="IPR005467">
    <property type="entry name" value="His_kinase_dom"/>
</dbReference>
<dbReference type="Gene3D" id="3.40.50.2300">
    <property type="match status" value="1"/>
</dbReference>
<feature type="signal peptide" evidence="8">
    <location>
        <begin position="1"/>
        <end position="21"/>
    </location>
</feature>
<reference evidence="12 13" key="1">
    <citation type="submission" date="2024-09" db="EMBL/GenBank/DDBJ databases">
        <authorList>
            <person name="Sun Q."/>
            <person name="Mori K."/>
        </authorList>
    </citation>
    <scope>NUCLEOTIDE SEQUENCE [LARGE SCALE GENOMIC DNA]</scope>
    <source>
        <strain evidence="12 13">CECT 8622</strain>
    </source>
</reference>
<protein>
    <recommendedName>
        <fullName evidence="2">histidine kinase</fullName>
        <ecNumber evidence="2">2.7.13.3</ecNumber>
    </recommendedName>
</protein>
<evidence type="ECO:0000313" key="13">
    <source>
        <dbReference type="Proteomes" id="UP001589585"/>
    </source>
</evidence>
<dbReference type="InterPro" id="IPR036097">
    <property type="entry name" value="HisK_dim/P_sf"/>
</dbReference>
<dbReference type="SMART" id="SM00448">
    <property type="entry name" value="REC"/>
    <property type="match status" value="1"/>
</dbReference>
<dbReference type="PROSITE" id="PS01124">
    <property type="entry name" value="HTH_ARAC_FAMILY_2"/>
    <property type="match status" value="1"/>
</dbReference>
<dbReference type="InterPro" id="IPR011047">
    <property type="entry name" value="Quinoprotein_ADH-like_sf"/>
</dbReference>
<feature type="chain" id="PRO_5046122697" description="histidine kinase" evidence="8">
    <location>
        <begin position="22"/>
        <end position="1347"/>
    </location>
</feature>
<dbReference type="Gene3D" id="1.10.10.60">
    <property type="entry name" value="Homeodomain-like"/>
    <property type="match status" value="1"/>
</dbReference>
<feature type="modified residue" description="4-aspartylphosphate" evidence="7">
    <location>
        <position position="1137"/>
    </location>
</feature>
<dbReference type="EC" id="2.7.13.3" evidence="2"/>
<comment type="caution">
    <text evidence="12">The sequence shown here is derived from an EMBL/GenBank/DDBJ whole genome shotgun (WGS) entry which is preliminary data.</text>
</comment>
<dbReference type="SUPFAM" id="SSF55874">
    <property type="entry name" value="ATPase domain of HSP90 chaperone/DNA topoisomerase II/histidine kinase"/>
    <property type="match status" value="1"/>
</dbReference>
<evidence type="ECO:0000256" key="8">
    <source>
        <dbReference type="SAM" id="SignalP"/>
    </source>
</evidence>
<evidence type="ECO:0000259" key="9">
    <source>
        <dbReference type="PROSITE" id="PS01124"/>
    </source>
</evidence>
<dbReference type="Gene3D" id="1.10.287.130">
    <property type="match status" value="1"/>
</dbReference>
<dbReference type="InterPro" id="IPR013783">
    <property type="entry name" value="Ig-like_fold"/>
</dbReference>
<dbReference type="InterPro" id="IPR011123">
    <property type="entry name" value="Y_Y_Y"/>
</dbReference>
<dbReference type="PROSITE" id="PS50109">
    <property type="entry name" value="HIS_KIN"/>
    <property type="match status" value="1"/>
</dbReference>
<dbReference type="PANTHER" id="PTHR43547:SF2">
    <property type="entry name" value="HYBRID SIGNAL TRANSDUCTION HISTIDINE KINASE C"/>
    <property type="match status" value="1"/>
</dbReference>
<evidence type="ECO:0000256" key="7">
    <source>
        <dbReference type="PROSITE-ProRule" id="PRU00169"/>
    </source>
</evidence>
<dbReference type="SUPFAM" id="SSF50998">
    <property type="entry name" value="Quinoprotein alcohol dehydrogenase-like"/>
    <property type="match status" value="1"/>
</dbReference>
<dbReference type="InterPro" id="IPR015943">
    <property type="entry name" value="WD40/YVTN_repeat-like_dom_sf"/>
</dbReference>
<evidence type="ECO:0000259" key="11">
    <source>
        <dbReference type="PROSITE" id="PS50110"/>
    </source>
</evidence>
<dbReference type="CDD" id="cd00146">
    <property type="entry name" value="PKD"/>
    <property type="match status" value="1"/>
</dbReference>
<keyword evidence="4" id="KW-0805">Transcription regulation</keyword>
<dbReference type="PRINTS" id="PR00344">
    <property type="entry name" value="BCTRLSENSOR"/>
</dbReference>
<dbReference type="Pfam" id="PF12833">
    <property type="entry name" value="HTH_18"/>
    <property type="match status" value="1"/>
</dbReference>
<dbReference type="CDD" id="cd00082">
    <property type="entry name" value="HisKA"/>
    <property type="match status" value="1"/>
</dbReference>
<evidence type="ECO:0000256" key="4">
    <source>
        <dbReference type="ARBA" id="ARBA00023015"/>
    </source>
</evidence>
<evidence type="ECO:0000259" key="10">
    <source>
        <dbReference type="PROSITE" id="PS50109"/>
    </source>
</evidence>
<dbReference type="Pfam" id="PF00072">
    <property type="entry name" value="Response_reg"/>
    <property type="match status" value="1"/>
</dbReference>
<dbReference type="Gene3D" id="2.130.10.10">
    <property type="entry name" value="YVTN repeat-like/Quinoprotein amine dehydrogenase"/>
    <property type="match status" value="2"/>
</dbReference>
<sequence>MGMRKSLICLMFLALSVNLHAQNIGFEYFGLKDGLSQISATSLIQDDIGRIWIGTRDGLNVYDGVKVKTFRALKGDTTTLLGHSIKKLVKQGENLWVITYSGLSKLDTKTLVFEQFPFKGVHAISLYKNVLLVATSRGLFELDPINKTLISRHDIYNKNNVVNSLSVDNTGQIWIGSEEGLFMYDGSSKICTKILNVTSNVVFTDSKKRIWVGTDNDGVFLLNRINGVLKHFTSDGSDQSIVSNFVRDINEDSQGNIWVGTFLGLSIINDKMLTVNNYQQSEVDKHALSHNSVYSILRDNQGTMWVGTYFGGISYYNPDFHIFKHYPIRYNHSGGISYRVIGRMVEDSNNNIWIATGGGGVNYFDRQNNLFRHFKRKEGGKGLSSNNVKSLLFVDENTLLIGTHTGGLNIMDIKKEKFTVFKNNPDDSLSIPSDKITSIIAYNDYYLLGTHKGIVKFDYKRKVFSPFIKDKTSRQSIGEVIFDLFTDSDGKLWIGTERNGLFVFDPTIEELIKYVNSDNPKSLGNNTINCIFEDKKQQLWVGTNGGGISKYNPKSNNFTNYTASNFNLPSDFVYGIQESRSENLWVSTSRGLVSFDVENKRLYSYNQNNGFPLNELNYGSLYLSNDGELFVGGVNGLISFKEADLLKKTPYSKLLFTSLYLQNKEVIPRDNTGILNKDLTYTDKIVFNPEHHEFTIYFSSFNFISTNDNRYEYMMENFNDTWVNAGNQTFLTYTNLDPGTYTLKVRSRNNADNKIIDTKSIDIIVNPAFYETWYAYLFYFVFLAALIAWLNQIYLSRVRLEDSLEAERKENEHIKEMNQSKLRFFINVSHEFRTPLTLMTGTLDSILEDIRGSSKNYSKLLAINKNAARLNNLVTELLDFRKIEGGELQLKVGEQKFLIFIDEIFQSFVEYSQHKKVGYELKKPNYPITLWFDAFQMGKVFYNLVSNAFKVVDENSGRITIEVIDQTETVDIVVSDNGPGVPYGKKDKIFDRFYQLGNVSGKTVGYGTGIGLALCKNIIKEHHGEIALDSTVGEGTMFVVRLKKGNNHFNKSEIVQEEADKLQGYDLSMDYKFADIKDDAIEQYDFGYKVLLVEDNHEVRYLLKNIFSKHYNLLEASNGEEGLESAIAHQPDLIISDVMMPNMSGTEMCAKLKRNKKTSHIPVILLTARTAVEYKIEGIETGADDYIIKPFNTKLLKARVRSLLETRSILQKKFSRDPNLEVKDLVNNSIDQKIMEKAQEIVMSHIDNVDFGIDDFAQEMGLGRTRLFTKIKGITGQTPNEFILSIKLKKAVELLTDQPQMNISDIAYAVGFNTLRHFSRCFKNYFGETPSKFMQKLPSNDSGTETF</sequence>
<dbReference type="Pfam" id="PF07495">
    <property type="entry name" value="Y_Y_Y"/>
    <property type="match status" value="1"/>
</dbReference>
<evidence type="ECO:0000256" key="3">
    <source>
        <dbReference type="ARBA" id="ARBA00022553"/>
    </source>
</evidence>
<feature type="domain" description="Response regulatory" evidence="11">
    <location>
        <begin position="1089"/>
        <end position="1204"/>
    </location>
</feature>
<dbReference type="InterPro" id="IPR001789">
    <property type="entry name" value="Sig_transdc_resp-reg_receiver"/>
</dbReference>
<evidence type="ECO:0000256" key="6">
    <source>
        <dbReference type="ARBA" id="ARBA00023163"/>
    </source>
</evidence>
<keyword evidence="13" id="KW-1185">Reference proteome</keyword>
<organism evidence="12 13">
    <name type="scientific">Mariniflexile ostreae</name>
    <dbReference type="NCBI Taxonomy" id="1520892"/>
    <lineage>
        <taxon>Bacteria</taxon>
        <taxon>Pseudomonadati</taxon>
        <taxon>Bacteroidota</taxon>
        <taxon>Flavobacteriia</taxon>
        <taxon>Flavobacteriales</taxon>
        <taxon>Flavobacteriaceae</taxon>
        <taxon>Mariniflexile</taxon>
    </lineage>
</organism>
<dbReference type="SUPFAM" id="SSF63829">
    <property type="entry name" value="Calcium-dependent phosphotriesterase"/>
    <property type="match status" value="2"/>
</dbReference>
<dbReference type="PANTHER" id="PTHR43547">
    <property type="entry name" value="TWO-COMPONENT HISTIDINE KINASE"/>
    <property type="match status" value="1"/>
</dbReference>
<dbReference type="InterPro" id="IPR011110">
    <property type="entry name" value="Reg_prop"/>
</dbReference>
<dbReference type="Gene3D" id="2.60.40.10">
    <property type="entry name" value="Immunoglobulins"/>
    <property type="match status" value="1"/>
</dbReference>
<gene>
    <name evidence="12" type="ORF">ACFFU9_15315</name>
</gene>
<evidence type="ECO:0000313" key="12">
    <source>
        <dbReference type="EMBL" id="MFB9058112.1"/>
    </source>
</evidence>
<feature type="domain" description="HTH araC/xylS-type" evidence="9">
    <location>
        <begin position="1236"/>
        <end position="1336"/>
    </location>
</feature>